<protein>
    <recommendedName>
        <fullName evidence="4">Lipoprotein</fullName>
    </recommendedName>
</protein>
<gene>
    <name evidence="2" type="ORF">Psuf_076470</name>
</gene>
<dbReference type="PROSITE" id="PS51257">
    <property type="entry name" value="PROKAR_LIPOPROTEIN"/>
    <property type="match status" value="1"/>
</dbReference>
<accession>A0A6F8YW94</accession>
<evidence type="ECO:0008006" key="4">
    <source>
        <dbReference type="Google" id="ProtNLM"/>
    </source>
</evidence>
<organism evidence="2 3">
    <name type="scientific">Phytohabitans suffuscus</name>
    <dbReference type="NCBI Taxonomy" id="624315"/>
    <lineage>
        <taxon>Bacteria</taxon>
        <taxon>Bacillati</taxon>
        <taxon>Actinomycetota</taxon>
        <taxon>Actinomycetes</taxon>
        <taxon>Micromonosporales</taxon>
        <taxon>Micromonosporaceae</taxon>
    </lineage>
</organism>
<dbReference type="AlphaFoldDB" id="A0A6F8YW94"/>
<dbReference type="KEGG" id="psuu:Psuf_076470"/>
<reference evidence="2 3" key="2">
    <citation type="submission" date="2020-03" db="EMBL/GenBank/DDBJ databases">
        <authorList>
            <person name="Ichikawa N."/>
            <person name="Kimura A."/>
            <person name="Kitahashi Y."/>
            <person name="Uohara A."/>
        </authorList>
    </citation>
    <scope>NUCLEOTIDE SEQUENCE [LARGE SCALE GENOMIC DNA]</scope>
    <source>
        <strain evidence="2 3">NBRC 105367</strain>
    </source>
</reference>
<sequence>MTGRGDRMSDRRTRRAVWAVAAAVLALALAGCGGDGGDGGGIASAGGAASAAPGASPSAAKDDYQAMLDFTECMRGEGVEMPDPEPGGGVQLRFQGTDPAKVEAAMAKCRPLMPNGGELRQADPERIEKARQYSRCMRDNGVPEFPDPDPQTGGIMLRAGPGSGLDPNDPTFAAAQKTCEKLRPVPPGSGG</sequence>
<evidence type="ECO:0000313" key="2">
    <source>
        <dbReference type="EMBL" id="BCB90334.1"/>
    </source>
</evidence>
<feature type="region of interest" description="Disordered" evidence="1">
    <location>
        <begin position="134"/>
        <end position="172"/>
    </location>
</feature>
<keyword evidence="3" id="KW-1185">Reference proteome</keyword>
<proteinExistence type="predicted"/>
<evidence type="ECO:0000256" key="1">
    <source>
        <dbReference type="SAM" id="MobiDB-lite"/>
    </source>
</evidence>
<evidence type="ECO:0000313" key="3">
    <source>
        <dbReference type="Proteomes" id="UP000503011"/>
    </source>
</evidence>
<name>A0A6F8YW94_9ACTN</name>
<dbReference type="EMBL" id="AP022871">
    <property type="protein sequence ID" value="BCB90334.1"/>
    <property type="molecule type" value="Genomic_DNA"/>
</dbReference>
<dbReference type="Proteomes" id="UP000503011">
    <property type="component" value="Chromosome"/>
</dbReference>
<reference evidence="2 3" key="1">
    <citation type="submission" date="2020-03" db="EMBL/GenBank/DDBJ databases">
        <title>Whole genome shotgun sequence of Phytohabitans suffuscus NBRC 105367.</title>
        <authorList>
            <person name="Komaki H."/>
            <person name="Tamura T."/>
        </authorList>
    </citation>
    <scope>NUCLEOTIDE SEQUENCE [LARGE SCALE GENOMIC DNA]</scope>
    <source>
        <strain evidence="2 3">NBRC 105367</strain>
    </source>
</reference>